<dbReference type="InterPro" id="IPR012337">
    <property type="entry name" value="RNaseH-like_sf"/>
</dbReference>
<dbReference type="PANTHER" id="PTHR46889">
    <property type="entry name" value="TRANSPOSASE INSF FOR INSERTION SEQUENCE IS3B-RELATED"/>
    <property type="match status" value="1"/>
</dbReference>
<dbReference type="Pfam" id="PF13276">
    <property type="entry name" value="HTH_21"/>
    <property type="match status" value="1"/>
</dbReference>
<comment type="function">
    <text evidence="1">Involved in the transposition of the insertion sequence.</text>
</comment>
<evidence type="ECO:0000259" key="2">
    <source>
        <dbReference type="PROSITE" id="PS50994"/>
    </source>
</evidence>
<dbReference type="EMBL" id="UHJJ01000026">
    <property type="protein sequence ID" value="SUQ16293.1"/>
    <property type="molecule type" value="Genomic_DNA"/>
</dbReference>
<evidence type="ECO:0000313" key="3">
    <source>
        <dbReference type="EMBL" id="SUQ15554.1"/>
    </source>
</evidence>
<dbReference type="Pfam" id="PF13333">
    <property type="entry name" value="rve_2"/>
    <property type="match status" value="1"/>
</dbReference>
<reference evidence="5" key="2">
    <citation type="submission" date="2017-07" db="EMBL/GenBank/DDBJ databases">
        <authorList>
            <person name="Varghese N."/>
            <person name="Submissions S."/>
        </authorList>
    </citation>
    <scope>NUCLEOTIDE SEQUENCE [LARGE SCALE GENOMIC DNA]</scope>
    <source>
        <strain evidence="5">NLAE-zl-C134</strain>
    </source>
</reference>
<dbReference type="AlphaFoldDB" id="A0A316AE23"/>
<dbReference type="Pfam" id="PF00665">
    <property type="entry name" value="rve"/>
    <property type="match status" value="1"/>
</dbReference>
<dbReference type="Proteomes" id="UP000254051">
    <property type="component" value="Unassembled WGS sequence"/>
</dbReference>
<proteinExistence type="predicted"/>
<dbReference type="InterPro" id="IPR001584">
    <property type="entry name" value="Integrase_cat-core"/>
</dbReference>
<evidence type="ECO:0000256" key="1">
    <source>
        <dbReference type="ARBA" id="ARBA00002286"/>
    </source>
</evidence>
<dbReference type="InterPro" id="IPR048020">
    <property type="entry name" value="Transpos_IS3"/>
</dbReference>
<evidence type="ECO:0000313" key="5">
    <source>
        <dbReference type="Proteomes" id="UP000254051"/>
    </source>
</evidence>
<organism evidence="3 5">
    <name type="scientific">Faecalicatena contorta</name>
    <dbReference type="NCBI Taxonomy" id="39482"/>
    <lineage>
        <taxon>Bacteria</taxon>
        <taxon>Bacillati</taxon>
        <taxon>Bacillota</taxon>
        <taxon>Clostridia</taxon>
        <taxon>Lachnospirales</taxon>
        <taxon>Lachnospiraceae</taxon>
        <taxon>Faecalicatena</taxon>
    </lineage>
</organism>
<dbReference type="InterPro" id="IPR050900">
    <property type="entry name" value="Transposase_IS3/IS150/IS904"/>
</dbReference>
<evidence type="ECO:0000313" key="4">
    <source>
        <dbReference type="EMBL" id="SUQ16293.1"/>
    </source>
</evidence>
<dbReference type="SUPFAM" id="SSF53098">
    <property type="entry name" value="Ribonuclease H-like"/>
    <property type="match status" value="1"/>
</dbReference>
<accession>A0A316AE23</accession>
<keyword evidence="5" id="KW-1185">Reference proteome</keyword>
<dbReference type="InterPro" id="IPR025948">
    <property type="entry name" value="HTH-like_dom"/>
</dbReference>
<dbReference type="Gene3D" id="3.30.420.10">
    <property type="entry name" value="Ribonuclease H-like superfamily/Ribonuclease H"/>
    <property type="match status" value="1"/>
</dbReference>
<dbReference type="PANTHER" id="PTHR46889:SF4">
    <property type="entry name" value="TRANSPOSASE INSO FOR INSERTION SEQUENCE ELEMENT IS911B-RELATED"/>
    <property type="match status" value="1"/>
</dbReference>
<dbReference type="GO" id="GO:0015074">
    <property type="term" value="P:DNA integration"/>
    <property type="evidence" value="ECO:0007669"/>
    <property type="project" value="InterPro"/>
</dbReference>
<sequence>MTAILAVIGFPKSTYMYWQKRLERENPNQELEEKIQKIHSTHKDFGYRRMLGELRKQGFLVNKKRVQRIMQRLSIQVTSFTRKSRKYSSYKGRVGKVALNRLRRRFDTKIPHQKITTDTTEFKYYDVDSKGRMIIKKLYLDPFMDLCNREILSYGVSPTPSAKNIIDALNTAIEITSDCPYRRTFHSDQGWGYQMKAYVRTLQEHRIFQSMSRKGNCHDNSVMENFFGIMKQEMYYGEVYYSYDDLNEAINNYIEYYNKQRIKEKLGWMSPVEYRLSLLAA</sequence>
<dbReference type="EMBL" id="UHJJ01000014">
    <property type="protein sequence ID" value="SUQ15554.1"/>
    <property type="molecule type" value="Genomic_DNA"/>
</dbReference>
<dbReference type="PROSITE" id="PS50994">
    <property type="entry name" value="INTEGRASE"/>
    <property type="match status" value="1"/>
</dbReference>
<feature type="domain" description="Integrase catalytic" evidence="2">
    <location>
        <begin position="107"/>
        <end position="279"/>
    </location>
</feature>
<dbReference type="GO" id="GO:0003676">
    <property type="term" value="F:nucleic acid binding"/>
    <property type="evidence" value="ECO:0007669"/>
    <property type="project" value="InterPro"/>
</dbReference>
<name>A0A316AE23_9FIRM</name>
<dbReference type="NCBIfam" id="NF033516">
    <property type="entry name" value="transpos_IS3"/>
    <property type="match status" value="1"/>
</dbReference>
<reference evidence="3" key="1">
    <citation type="submission" date="2017-07" db="EMBL/GenBank/DDBJ databases">
        <authorList>
            <person name="Sun Z.S."/>
            <person name="Albrecht U."/>
            <person name="Echele G."/>
            <person name="Lee C.C."/>
        </authorList>
    </citation>
    <scope>NUCLEOTIDE SEQUENCE [LARGE SCALE GENOMIC DNA]</scope>
    <source>
        <strain evidence="3">NLAE-zl-C134</strain>
    </source>
</reference>
<gene>
    <name evidence="3" type="ORF">SAMN05216529_1142</name>
    <name evidence="4" type="ORF">SAMN05216529_1262</name>
</gene>
<dbReference type="InterPro" id="IPR036397">
    <property type="entry name" value="RNaseH_sf"/>
</dbReference>
<protein>
    <submittedName>
        <fullName evidence="3">Transposase InsO and inactivated derivatives</fullName>
    </submittedName>
</protein>